<proteinExistence type="predicted"/>
<dbReference type="EMBL" id="CM037159">
    <property type="protein sequence ID" value="KAH7865971.1"/>
    <property type="molecule type" value="Genomic_DNA"/>
</dbReference>
<comment type="caution">
    <text evidence="1">The sequence shown here is derived from an EMBL/GenBank/DDBJ whole genome shotgun (WGS) entry which is preliminary data.</text>
</comment>
<sequence>MGKNSLQLLHVFFIVVFQFLNPALIISSSGVGDDATISNNDTTSYITSLDLRDQGLGGKISPSLLELHHLSYLDLGWNDQLDLGNLDWLPLSSLTYLDLSEIDLTNATGWVQSISNLTLLKVLNLRNCSLPDITRLSSFRFNSSVSLSVVDLSFNSLSSSIFNWLFNFSSSLVDIDLSYNELKGSIPEAFGELVSLTNLTLASNQLEGGLPKSFGKLSHLQHLDLSGNQLEGGLPISFGNLSHLQSLYLSVNNLTEELHELLQKLSGAKKSLQILALSDNQLTGPLPDFTRFSMLTLLYLDNNRLSGSFPQNFGNLPSLVGLYLSGNQITGSLPDLSSVFPSLDYLELQNNQLNGTIDRGLGQLHKLNVFSCAFNSLKDTISEAHFSNLSSLISLDISYNALTCNFSSKWVPPFQLHFIKLSSCKLGPRFPNWLRTQNTSFELDISNAGIEGNIPTWFWEVSSQLNYLNLSHNQINGSLPDLSSRLNNDGCGIDFSYNLLSGPIPLLPDGAFILILSKNMFTGSLSFLCAIAGKSLAFIDLSENRLSGKLPCCLSQFKELSILSLANNNLYGEIPTSIGSLSQIQILNLRNNNLSGEVPVSLKGCTELSIIDLRGNRFTGVVPAWLGTHLTSLIVLILRSNEFNGSIPPQICHLNRIQIFDLSHNQLSGNIPPCFSNFTALVENKNSNATTIYSYLSHGSSGVEIGTYVANAFLQWKGQDLEYGKNLALQKTIDLSSNRLCGKIPEQVGSLAGLHSLNLSRNNLTGNIIQDVGQMELLESLDLSTNRLSGEIPRSLAHLNFLSVLNLSSNNLSGKIPSSTQLQSFDATAYAGNPELCGLPLPKKCPGEETTPKDKSIQEDEARSITQGFYLSMGLGFFFGFWGLFGTILFNSRSRHAYFKFLNHITDRICVIMALNWARLQQRF</sequence>
<keyword evidence="2" id="KW-1185">Reference proteome</keyword>
<organism evidence="1 2">
    <name type="scientific">Vaccinium darrowii</name>
    <dbReference type="NCBI Taxonomy" id="229202"/>
    <lineage>
        <taxon>Eukaryota</taxon>
        <taxon>Viridiplantae</taxon>
        <taxon>Streptophyta</taxon>
        <taxon>Embryophyta</taxon>
        <taxon>Tracheophyta</taxon>
        <taxon>Spermatophyta</taxon>
        <taxon>Magnoliopsida</taxon>
        <taxon>eudicotyledons</taxon>
        <taxon>Gunneridae</taxon>
        <taxon>Pentapetalae</taxon>
        <taxon>asterids</taxon>
        <taxon>Ericales</taxon>
        <taxon>Ericaceae</taxon>
        <taxon>Vaccinioideae</taxon>
        <taxon>Vaccinieae</taxon>
        <taxon>Vaccinium</taxon>
    </lineage>
</organism>
<reference evidence="1 2" key="1">
    <citation type="journal article" date="2021" name="Hortic Res">
        <title>High-quality reference genome and annotation aids understanding of berry development for evergreen blueberry (Vaccinium darrowii).</title>
        <authorList>
            <person name="Yu J."/>
            <person name="Hulse-Kemp A.M."/>
            <person name="Babiker E."/>
            <person name="Staton M."/>
        </authorList>
    </citation>
    <scope>NUCLEOTIDE SEQUENCE [LARGE SCALE GENOMIC DNA]</scope>
    <source>
        <strain evidence="2">cv. NJ 8807/NJ 8810</strain>
        <tissue evidence="1">Young leaf</tissue>
    </source>
</reference>
<evidence type="ECO:0000313" key="2">
    <source>
        <dbReference type="Proteomes" id="UP000828048"/>
    </source>
</evidence>
<protein>
    <submittedName>
        <fullName evidence="1">Uncharacterized protein</fullName>
    </submittedName>
</protein>
<dbReference type="Proteomes" id="UP000828048">
    <property type="component" value="Chromosome 9"/>
</dbReference>
<evidence type="ECO:0000313" key="1">
    <source>
        <dbReference type="EMBL" id="KAH7865971.1"/>
    </source>
</evidence>
<name>A0ACB7ZK27_9ERIC</name>
<gene>
    <name evidence="1" type="ORF">Vadar_013745</name>
</gene>
<accession>A0ACB7ZK27</accession>